<organism evidence="3 4">
    <name type="scientific">Turnera subulata</name>
    <dbReference type="NCBI Taxonomy" id="218843"/>
    <lineage>
        <taxon>Eukaryota</taxon>
        <taxon>Viridiplantae</taxon>
        <taxon>Streptophyta</taxon>
        <taxon>Embryophyta</taxon>
        <taxon>Tracheophyta</taxon>
        <taxon>Spermatophyta</taxon>
        <taxon>Magnoliopsida</taxon>
        <taxon>eudicotyledons</taxon>
        <taxon>Gunneridae</taxon>
        <taxon>Pentapetalae</taxon>
        <taxon>rosids</taxon>
        <taxon>fabids</taxon>
        <taxon>Malpighiales</taxon>
        <taxon>Passifloraceae</taxon>
        <taxon>Turnera</taxon>
    </lineage>
</organism>
<feature type="region of interest" description="Disordered" evidence="1">
    <location>
        <begin position="191"/>
        <end position="230"/>
    </location>
</feature>
<keyword evidence="2" id="KW-0472">Membrane</keyword>
<keyword evidence="2" id="KW-0812">Transmembrane</keyword>
<comment type="caution">
    <text evidence="3">The sequence shown here is derived from an EMBL/GenBank/DDBJ whole genome shotgun (WGS) entry which is preliminary data.</text>
</comment>
<keyword evidence="2" id="KW-1133">Transmembrane helix</keyword>
<evidence type="ECO:0000313" key="3">
    <source>
        <dbReference type="EMBL" id="KAJ4822720.1"/>
    </source>
</evidence>
<reference evidence="3" key="2">
    <citation type="journal article" date="2023" name="Plants (Basel)">
        <title>Annotation of the Turnera subulata (Passifloraceae) Draft Genome Reveals the S-Locus Evolved after the Divergence of Turneroideae from Passifloroideae in a Stepwise Manner.</title>
        <authorList>
            <person name="Henning P.M."/>
            <person name="Roalson E.H."/>
            <person name="Mir W."/>
            <person name="McCubbin A.G."/>
            <person name="Shore J.S."/>
        </authorList>
    </citation>
    <scope>NUCLEOTIDE SEQUENCE</scope>
    <source>
        <strain evidence="3">F60SS</strain>
    </source>
</reference>
<evidence type="ECO:0000256" key="2">
    <source>
        <dbReference type="SAM" id="Phobius"/>
    </source>
</evidence>
<dbReference type="Proteomes" id="UP001141552">
    <property type="component" value="Unassembled WGS sequence"/>
</dbReference>
<accession>A0A9Q0IZY8</accession>
<evidence type="ECO:0000313" key="4">
    <source>
        <dbReference type="Proteomes" id="UP001141552"/>
    </source>
</evidence>
<dbReference type="PANTHER" id="PTHR34947">
    <property type="entry name" value="TRANSMEMBRANE PROTEIN"/>
    <property type="match status" value="1"/>
</dbReference>
<dbReference type="EMBL" id="JAKUCV010007589">
    <property type="protein sequence ID" value="KAJ4822720.1"/>
    <property type="molecule type" value="Genomic_DNA"/>
</dbReference>
<feature type="transmembrane region" description="Helical" evidence="2">
    <location>
        <begin position="40"/>
        <end position="64"/>
    </location>
</feature>
<reference evidence="3" key="1">
    <citation type="submission" date="2022-02" db="EMBL/GenBank/DDBJ databases">
        <authorList>
            <person name="Henning P.M."/>
            <person name="McCubbin A.G."/>
            <person name="Shore J.S."/>
        </authorList>
    </citation>
    <scope>NUCLEOTIDE SEQUENCE</scope>
    <source>
        <strain evidence="3">F60SS</strain>
        <tissue evidence="3">Leaves</tissue>
    </source>
</reference>
<feature type="compositionally biased region" description="Acidic residues" evidence="1">
    <location>
        <begin position="210"/>
        <end position="225"/>
    </location>
</feature>
<keyword evidence="4" id="KW-1185">Reference proteome</keyword>
<proteinExistence type="predicted"/>
<evidence type="ECO:0008006" key="5">
    <source>
        <dbReference type="Google" id="ProtNLM"/>
    </source>
</evidence>
<gene>
    <name evidence="3" type="ORF">Tsubulata_039640</name>
</gene>
<dbReference type="OrthoDB" id="1303733at2759"/>
<dbReference type="PANTHER" id="PTHR34947:SF4">
    <property type="entry name" value="TRANSMEMBRANE PROTEIN"/>
    <property type="match status" value="1"/>
</dbReference>
<evidence type="ECO:0000256" key="1">
    <source>
        <dbReference type="SAM" id="MobiDB-lite"/>
    </source>
</evidence>
<protein>
    <recommendedName>
        <fullName evidence="5">DUF4408 domain-containing protein</fullName>
    </recommendedName>
</protein>
<dbReference type="AlphaFoldDB" id="A0A9Q0IZY8"/>
<sequence>MISSTIHYHYQRSMEQNEYHHHGIQVQEKYAKYHFLRRSLLQFLVSVFLFSLLLFFSSAGFSVLPSSFIIFNTRLFSFLTHTLERKYMFVICNGILAFLAKTSSSSASSFTAWPTLSNSNCNGEYWTTSKSLATKAAAVIPDEDGPVVSQVLDFSFVTEAKEEGREKANKQKDLQVNDDTGQEEETLINEYLSSLDDEDKEEKRGNLGKEEDDDDMEEAEEEEASDHELLRTEELNRRFEDFIRKMKEEIRIELAQCQLVNGVA</sequence>
<name>A0A9Q0IZY8_9ROSI</name>